<comment type="caution">
    <text evidence="2">The sequence shown here is derived from an EMBL/GenBank/DDBJ whole genome shotgun (WGS) entry which is preliminary data.</text>
</comment>
<gene>
    <name evidence="2" type="ORF">THAOC_34400</name>
</gene>
<dbReference type="EMBL" id="AGNL01047466">
    <property type="protein sequence ID" value="EJK46912.1"/>
    <property type="molecule type" value="Genomic_DNA"/>
</dbReference>
<name>K0RJP3_THAOC</name>
<feature type="non-terminal residue" evidence="2">
    <location>
        <position position="470"/>
    </location>
</feature>
<evidence type="ECO:0000313" key="2">
    <source>
        <dbReference type="EMBL" id="EJK46912.1"/>
    </source>
</evidence>
<accession>K0RJP3</accession>
<proteinExistence type="predicted"/>
<organism evidence="2 3">
    <name type="scientific">Thalassiosira oceanica</name>
    <name type="common">Marine diatom</name>
    <dbReference type="NCBI Taxonomy" id="159749"/>
    <lineage>
        <taxon>Eukaryota</taxon>
        <taxon>Sar</taxon>
        <taxon>Stramenopiles</taxon>
        <taxon>Ochrophyta</taxon>
        <taxon>Bacillariophyta</taxon>
        <taxon>Coscinodiscophyceae</taxon>
        <taxon>Thalassiosirophycidae</taxon>
        <taxon>Thalassiosirales</taxon>
        <taxon>Thalassiosiraceae</taxon>
        <taxon>Thalassiosira</taxon>
    </lineage>
</organism>
<dbReference type="AlphaFoldDB" id="K0RJP3"/>
<dbReference type="Proteomes" id="UP000266841">
    <property type="component" value="Unassembled WGS sequence"/>
</dbReference>
<evidence type="ECO:0000256" key="1">
    <source>
        <dbReference type="SAM" id="MobiDB-lite"/>
    </source>
</evidence>
<feature type="region of interest" description="Disordered" evidence="1">
    <location>
        <begin position="401"/>
        <end position="470"/>
    </location>
</feature>
<sequence>MKHTGGSWKDFWLNASQPGGGDIDLIAGHLRNGVDPNYQHPEMESTALCEAVRAGNVKVDQTPLEIAMEMKHHAMVDMILRSLPPDSYAEEARYCRQILVSIPDGANVLHHKDATTVATQVLGLGHRMMALAPPSTKGQEDGSIDGVDSSVFLSNTANETGNTKFWPMSSVEEMVSFLSSSQTDASRKSPIKIDTWLCVLGGAKRKDDASLLELMKSEYIQRSSTCEGNSTPDRVWLMIPSTCVTKQLSRQQLVWFLQRCRSRVAGNKQSTPKVNAMIIPCSWWDRLWRAGSPYWIEEGILARLLEMNELDGTASEFATGKVYNQILEPLPWAKTTRCPDPAAVSLWEEILSDSTLEPLEYPDGPLDLVHGVVVQQREPNHAAPLPGVDPQVLPHLVGREEPRRPARQPGLAAVLDDPPGRDGGVDEADDGHPPNPPPAGVLAADPHPARGGLDHPDQGGRTPKPPQEGR</sequence>
<evidence type="ECO:0000313" key="3">
    <source>
        <dbReference type="Proteomes" id="UP000266841"/>
    </source>
</evidence>
<keyword evidence="3" id="KW-1185">Reference proteome</keyword>
<reference evidence="2 3" key="1">
    <citation type="journal article" date="2012" name="Genome Biol.">
        <title>Genome and low-iron response of an oceanic diatom adapted to chronic iron limitation.</title>
        <authorList>
            <person name="Lommer M."/>
            <person name="Specht M."/>
            <person name="Roy A.S."/>
            <person name="Kraemer L."/>
            <person name="Andreson R."/>
            <person name="Gutowska M.A."/>
            <person name="Wolf J."/>
            <person name="Bergner S.V."/>
            <person name="Schilhabel M.B."/>
            <person name="Klostermeier U.C."/>
            <person name="Beiko R.G."/>
            <person name="Rosenstiel P."/>
            <person name="Hippler M."/>
            <person name="Laroche J."/>
        </authorList>
    </citation>
    <scope>NUCLEOTIDE SEQUENCE [LARGE SCALE GENOMIC DNA]</scope>
    <source>
        <strain evidence="2 3">CCMP1005</strain>
    </source>
</reference>
<protein>
    <submittedName>
        <fullName evidence="2">Uncharacterized protein</fullName>
    </submittedName>
</protein>